<evidence type="ECO:0000313" key="3">
    <source>
        <dbReference type="Proteomes" id="UP000437748"/>
    </source>
</evidence>
<feature type="coiled-coil region" evidence="1">
    <location>
        <begin position="49"/>
        <end position="76"/>
    </location>
</feature>
<feature type="coiled-coil region" evidence="1">
    <location>
        <begin position="353"/>
        <end position="387"/>
    </location>
</feature>
<evidence type="ECO:0008006" key="4">
    <source>
        <dbReference type="Google" id="ProtNLM"/>
    </source>
</evidence>
<protein>
    <recommendedName>
        <fullName evidence="4">Lipoprotein</fullName>
    </recommendedName>
</protein>
<name>A0A6N6VW39_9BACT</name>
<evidence type="ECO:0000256" key="1">
    <source>
        <dbReference type="SAM" id="Coils"/>
    </source>
</evidence>
<evidence type="ECO:0000313" key="2">
    <source>
        <dbReference type="EMBL" id="KAB8040865.1"/>
    </source>
</evidence>
<dbReference type="Proteomes" id="UP000437748">
    <property type="component" value="Unassembled WGS sequence"/>
</dbReference>
<dbReference type="EMBL" id="WFLM01000001">
    <property type="protein sequence ID" value="KAB8040865.1"/>
    <property type="molecule type" value="Genomic_DNA"/>
</dbReference>
<gene>
    <name evidence="2" type="ORF">GCL60_02750</name>
</gene>
<accession>A0A6N6VW39</accession>
<sequence>MRYKFYNTSTFFLVSPILFGCGNAVDNKRKAQTPTEKVITKSEIPFDQIKEFENKINNLVNENMILNSKILELTNQLYNTDKDFKDYNKLLISSLKTKLINKFNILGDNKFNETIKYLNNLESNKSLNEINFDELFNLISSYLDYYFENLYKNRIHKELTPQLNKLIYVDDSKENYNNITQKIVSGNANEIFEEINRRISSSSEEEKNKLYNDFAKILKNINIDNFTIYSNDNTIEYIVNDLKTNANIIQLINEKIAIIVDQIKRNSKTEILNKLGIPTEKHESFTIESFKKDIISELENEFSNSMKIYLIQKNIIKDYKNKSNYIKNEYKLLQDAVYDPKIKNYNSLYKFIIDNLLLIIENKNKALSNLEIQLRKNNNEIELLKNKTSIFKTLKPFPNFTMDCSKDLNLSSGRSLEYLPFNDRSSIDKFPYLIEISSIESTEITNYQMSRNKINKCLNNKKDNSDNNNILNIEFFKYNSQLFNDAFIIHIEDKVKSLYSFHFPNKIKYLNRYSPQLLSGFLDEITRTRYTIIDAPKETKLNNDLINEMHAIIFSRYFSDQITHGHSSVSNKYSLINNDENYEFWLVDNNAKSKLNILNSDDELISKDKYLKIELNKYTDIISGNIYMNACFYSIKDDKLVEKCFNGNFGENINIRREIIVKNK</sequence>
<comment type="caution">
    <text evidence="2">The sequence shown here is derived from an EMBL/GenBank/DDBJ whole genome shotgun (WGS) entry which is preliminary data.</text>
</comment>
<proteinExistence type="predicted"/>
<keyword evidence="3" id="KW-1185">Reference proteome</keyword>
<keyword evidence="1" id="KW-0175">Coiled coil</keyword>
<organism evidence="2 3">
    <name type="scientific">Silvanigrella paludirubra</name>
    <dbReference type="NCBI Taxonomy" id="2499159"/>
    <lineage>
        <taxon>Bacteria</taxon>
        <taxon>Pseudomonadati</taxon>
        <taxon>Bdellovibrionota</taxon>
        <taxon>Oligoflexia</taxon>
        <taxon>Silvanigrellales</taxon>
        <taxon>Silvanigrellaceae</taxon>
        <taxon>Silvanigrella</taxon>
    </lineage>
</organism>
<dbReference type="RefSeq" id="WP_153418387.1">
    <property type="nucleotide sequence ID" value="NZ_WFLM01000001.1"/>
</dbReference>
<reference evidence="2 3" key="1">
    <citation type="submission" date="2019-10" db="EMBL/GenBank/DDBJ databases">
        <title>New species of Slilvanegrellaceae.</title>
        <authorList>
            <person name="Pitt A."/>
            <person name="Hahn M.W."/>
        </authorList>
    </citation>
    <scope>NUCLEOTIDE SEQUENCE [LARGE SCALE GENOMIC DNA]</scope>
    <source>
        <strain evidence="2 3">SP-Ram-0.45-NSY-1</strain>
    </source>
</reference>
<dbReference type="AlphaFoldDB" id="A0A6N6VW39"/>